<sequence length="82" mass="8752">MASLLGHFDLDTLREAPAPIMMNTTGDESTLKDIPKSNGPVTCSKSYASAVVSGQTSKGPTDFSHLIAKKESSLANKERKKN</sequence>
<evidence type="ECO:0000313" key="2">
    <source>
        <dbReference type="EMBL" id="CAD2190606.1"/>
    </source>
</evidence>
<protein>
    <submittedName>
        <fullName evidence="2">Uncharacterized protein</fullName>
    </submittedName>
</protein>
<proteinExistence type="predicted"/>
<name>A0A6V7WV27_MELEN</name>
<evidence type="ECO:0000313" key="3">
    <source>
        <dbReference type="Proteomes" id="UP000580250"/>
    </source>
</evidence>
<comment type="caution">
    <text evidence="2">The sequence shown here is derived from an EMBL/GenBank/DDBJ whole genome shotgun (WGS) entry which is preliminary data.</text>
</comment>
<dbReference type="Proteomes" id="UP000580250">
    <property type="component" value="Unassembled WGS sequence"/>
</dbReference>
<dbReference type="EMBL" id="CAJEWN010000818">
    <property type="protein sequence ID" value="CAD2190606.1"/>
    <property type="molecule type" value="Genomic_DNA"/>
</dbReference>
<accession>A0A6V7WV27</accession>
<reference evidence="2 3" key="1">
    <citation type="submission" date="2020-08" db="EMBL/GenBank/DDBJ databases">
        <authorList>
            <person name="Koutsovoulos G."/>
            <person name="Danchin GJ E."/>
        </authorList>
    </citation>
    <scope>NUCLEOTIDE SEQUENCE [LARGE SCALE GENOMIC DNA]</scope>
</reference>
<gene>
    <name evidence="2" type="ORF">MENT_LOCUS43404</name>
</gene>
<dbReference type="AlphaFoldDB" id="A0A6V7WV27"/>
<evidence type="ECO:0000256" key="1">
    <source>
        <dbReference type="SAM" id="MobiDB-lite"/>
    </source>
</evidence>
<feature type="region of interest" description="Disordered" evidence="1">
    <location>
        <begin position="54"/>
        <end position="82"/>
    </location>
</feature>
<dbReference type="OrthoDB" id="265795at2759"/>
<organism evidence="2 3">
    <name type="scientific">Meloidogyne enterolobii</name>
    <name type="common">Root-knot nematode worm</name>
    <name type="synonym">Meloidogyne mayaguensis</name>
    <dbReference type="NCBI Taxonomy" id="390850"/>
    <lineage>
        <taxon>Eukaryota</taxon>
        <taxon>Metazoa</taxon>
        <taxon>Ecdysozoa</taxon>
        <taxon>Nematoda</taxon>
        <taxon>Chromadorea</taxon>
        <taxon>Rhabditida</taxon>
        <taxon>Tylenchina</taxon>
        <taxon>Tylenchomorpha</taxon>
        <taxon>Tylenchoidea</taxon>
        <taxon>Meloidogynidae</taxon>
        <taxon>Meloidogyninae</taxon>
        <taxon>Meloidogyne</taxon>
    </lineage>
</organism>